<evidence type="ECO:0008006" key="4">
    <source>
        <dbReference type="Google" id="ProtNLM"/>
    </source>
</evidence>
<dbReference type="InterPro" id="IPR042885">
    <property type="entry name" value="HIPP47/16"/>
</dbReference>
<dbReference type="Gene3D" id="3.30.70.100">
    <property type="match status" value="1"/>
</dbReference>
<dbReference type="Proteomes" id="UP000000768">
    <property type="component" value="Chromosome 4"/>
</dbReference>
<dbReference type="STRING" id="4558.A0A194YQP4"/>
<dbReference type="OrthoDB" id="692882at2759"/>
<evidence type="ECO:0000313" key="2">
    <source>
        <dbReference type="EMBL" id="KXG30516.1"/>
    </source>
</evidence>
<evidence type="ECO:0000256" key="1">
    <source>
        <dbReference type="SAM" id="MobiDB-lite"/>
    </source>
</evidence>
<protein>
    <recommendedName>
        <fullName evidence="4">HMA domain-containing protein</fullName>
    </recommendedName>
</protein>
<evidence type="ECO:0000313" key="3">
    <source>
        <dbReference type="Proteomes" id="UP000000768"/>
    </source>
</evidence>
<proteinExistence type="predicted"/>
<dbReference type="AlphaFoldDB" id="A0A194YQP4"/>
<name>A0A194YQP4_SORBI</name>
<dbReference type="PANTHER" id="PTHR46932:SF11">
    <property type="entry name" value="OS02G0582800 PROTEIN"/>
    <property type="match status" value="1"/>
</dbReference>
<reference evidence="3" key="2">
    <citation type="journal article" date="2018" name="Plant J.">
        <title>The Sorghum bicolor reference genome: improved assembly, gene annotations, a transcriptome atlas, and signatures of genome organization.</title>
        <authorList>
            <person name="McCormick R.F."/>
            <person name="Truong S.K."/>
            <person name="Sreedasyam A."/>
            <person name="Jenkins J."/>
            <person name="Shu S."/>
            <person name="Sims D."/>
            <person name="Kennedy M."/>
            <person name="Amirebrahimi M."/>
            <person name="Weers B.D."/>
            <person name="McKinley B."/>
            <person name="Mattison A."/>
            <person name="Morishige D.T."/>
            <person name="Grimwood J."/>
            <person name="Schmutz J."/>
            <person name="Mullet J.E."/>
        </authorList>
    </citation>
    <scope>NUCLEOTIDE SEQUENCE [LARGE SCALE GENOMIC DNA]</scope>
    <source>
        <strain evidence="3">cv. BTx623</strain>
    </source>
</reference>
<dbReference type="FunCoup" id="A0A194YQP4">
    <property type="interactions" value="159"/>
</dbReference>
<dbReference type="eggNOG" id="ENOG502R3DC">
    <property type="taxonomic scope" value="Eukaryota"/>
</dbReference>
<dbReference type="Gramene" id="KXG30516">
    <property type="protein sequence ID" value="KXG30516"/>
    <property type="gene ID" value="SORBI_3004G195000"/>
</dbReference>
<accession>A0A194YQP4</accession>
<dbReference type="PANTHER" id="PTHR46932">
    <property type="entry name" value="HEAVY METAL-ASSOCIATED ISOPRENYLATED PLANT PROTEIN 47"/>
    <property type="match status" value="1"/>
</dbReference>
<dbReference type="EMBL" id="CM000763">
    <property type="protein sequence ID" value="KXG30516.1"/>
    <property type="molecule type" value="Genomic_DNA"/>
</dbReference>
<dbReference type="InParanoid" id="A0A194YQP4"/>
<feature type="compositionally biased region" description="Polar residues" evidence="1">
    <location>
        <begin position="178"/>
        <end position="188"/>
    </location>
</feature>
<dbReference type="OMA" id="EKHDYHP"/>
<sequence>MRKEIIIRIHVKSDKCQAKAMKVAAAGNGVESVTLSGGDKSLLLVIGDGVDTNKLLKKLKKKVGEAEMVELRTHDTFEAAALPLPLPGTKQELAAMMAMAAARSPYNNHQQQWQHSYAAAPTSPYSYHYDYPSPVGGYGYGYGAGGGAAVSSYSRAVARSHPANYSPMVERHDYQPMEHSSSSSSGKRMQTMAVPRHGSGTNSCTIL</sequence>
<feature type="region of interest" description="Disordered" evidence="1">
    <location>
        <begin position="176"/>
        <end position="207"/>
    </location>
</feature>
<keyword evidence="3" id="KW-1185">Reference proteome</keyword>
<reference evidence="2 3" key="1">
    <citation type="journal article" date="2009" name="Nature">
        <title>The Sorghum bicolor genome and the diversification of grasses.</title>
        <authorList>
            <person name="Paterson A.H."/>
            <person name="Bowers J.E."/>
            <person name="Bruggmann R."/>
            <person name="Dubchak I."/>
            <person name="Grimwood J."/>
            <person name="Gundlach H."/>
            <person name="Haberer G."/>
            <person name="Hellsten U."/>
            <person name="Mitros T."/>
            <person name="Poliakov A."/>
            <person name="Schmutz J."/>
            <person name="Spannagl M."/>
            <person name="Tang H."/>
            <person name="Wang X."/>
            <person name="Wicker T."/>
            <person name="Bharti A.K."/>
            <person name="Chapman J."/>
            <person name="Feltus F.A."/>
            <person name="Gowik U."/>
            <person name="Grigoriev I.V."/>
            <person name="Lyons E."/>
            <person name="Maher C.A."/>
            <person name="Martis M."/>
            <person name="Narechania A."/>
            <person name="Otillar R.P."/>
            <person name="Penning B.W."/>
            <person name="Salamov A.A."/>
            <person name="Wang Y."/>
            <person name="Zhang L."/>
            <person name="Carpita N.C."/>
            <person name="Freeling M."/>
            <person name="Gingle A.R."/>
            <person name="Hash C.T."/>
            <person name="Keller B."/>
            <person name="Klein P."/>
            <person name="Kresovich S."/>
            <person name="McCann M.C."/>
            <person name="Ming R."/>
            <person name="Peterson D.G."/>
            <person name="Mehboob-ur-Rahman"/>
            <person name="Ware D."/>
            <person name="Westhoff P."/>
            <person name="Mayer K.F."/>
            <person name="Messing J."/>
            <person name="Rokhsar D.S."/>
        </authorList>
    </citation>
    <scope>NUCLEOTIDE SEQUENCE [LARGE SCALE GENOMIC DNA]</scope>
    <source>
        <strain evidence="3">cv. BTx623</strain>
    </source>
</reference>
<gene>
    <name evidence="2" type="ORF">SORBI_3004G195000</name>
</gene>
<organism evidence="2 3">
    <name type="scientific">Sorghum bicolor</name>
    <name type="common">Sorghum</name>
    <name type="synonym">Sorghum vulgare</name>
    <dbReference type="NCBI Taxonomy" id="4558"/>
    <lineage>
        <taxon>Eukaryota</taxon>
        <taxon>Viridiplantae</taxon>
        <taxon>Streptophyta</taxon>
        <taxon>Embryophyta</taxon>
        <taxon>Tracheophyta</taxon>
        <taxon>Spermatophyta</taxon>
        <taxon>Magnoliopsida</taxon>
        <taxon>Liliopsida</taxon>
        <taxon>Poales</taxon>
        <taxon>Poaceae</taxon>
        <taxon>PACMAD clade</taxon>
        <taxon>Panicoideae</taxon>
        <taxon>Andropogonodae</taxon>
        <taxon>Andropogoneae</taxon>
        <taxon>Sorghinae</taxon>
        <taxon>Sorghum</taxon>
    </lineage>
</organism>